<organism evidence="1 2">
    <name type="scientific">Streptomyces actinomycinicus</name>
    <dbReference type="NCBI Taxonomy" id="1695166"/>
    <lineage>
        <taxon>Bacteria</taxon>
        <taxon>Bacillati</taxon>
        <taxon>Actinomycetota</taxon>
        <taxon>Actinomycetes</taxon>
        <taxon>Kitasatosporales</taxon>
        <taxon>Streptomycetaceae</taxon>
        <taxon>Streptomyces</taxon>
    </lineage>
</organism>
<sequence length="101" mass="10941">MRSEVQAFFAAGPLPNWDASEEEISKRERQLALIPQPVTPEEATALASCFGPDDCYGLAWTLVHLIETAPGPLPRIPQAQPDAGAWQRTLSARWGGGEPTT</sequence>
<comment type="caution">
    <text evidence="1">The sequence shown here is derived from an EMBL/GenBank/DDBJ whole genome shotgun (WGS) entry which is preliminary data.</text>
</comment>
<keyword evidence="2" id="KW-1185">Reference proteome</keyword>
<dbReference type="EMBL" id="JAERRK010000023">
    <property type="protein sequence ID" value="MBL1086593.1"/>
    <property type="molecule type" value="Genomic_DNA"/>
</dbReference>
<protein>
    <submittedName>
        <fullName evidence="1">Uncharacterized protein</fullName>
    </submittedName>
</protein>
<evidence type="ECO:0000313" key="2">
    <source>
        <dbReference type="Proteomes" id="UP000661858"/>
    </source>
</evidence>
<evidence type="ECO:0000313" key="1">
    <source>
        <dbReference type="EMBL" id="MBL1086593.1"/>
    </source>
</evidence>
<dbReference type="Proteomes" id="UP000661858">
    <property type="component" value="Unassembled WGS sequence"/>
</dbReference>
<gene>
    <name evidence="1" type="ORF">JK359_32330</name>
</gene>
<reference evidence="1" key="1">
    <citation type="submission" date="2021-01" db="EMBL/GenBank/DDBJ databases">
        <title>WGS of actinomycetes isolated from Thailand.</title>
        <authorList>
            <person name="Thawai C."/>
        </authorList>
    </citation>
    <scope>NUCLEOTIDE SEQUENCE</scope>
    <source>
        <strain evidence="1">RCU-197</strain>
    </source>
</reference>
<accession>A0A937JTB6</accession>
<dbReference type="RefSeq" id="WP_201843141.1">
    <property type="nucleotide sequence ID" value="NZ_JAERRK010000023.1"/>
</dbReference>
<proteinExistence type="predicted"/>
<dbReference type="AlphaFoldDB" id="A0A937JTB6"/>
<name>A0A937JTB6_9ACTN</name>